<proteinExistence type="predicted"/>
<accession>A0ABN6QMM3</accession>
<dbReference type="EMBL" id="AP026073">
    <property type="protein sequence ID" value="BDM67438.1"/>
    <property type="molecule type" value="Genomic_DNA"/>
</dbReference>
<dbReference type="InterPro" id="IPR025851">
    <property type="entry name" value="SUKH-4"/>
</dbReference>
<dbReference type="Pfam" id="PF14435">
    <property type="entry name" value="SUKH-4"/>
    <property type="match status" value="1"/>
</dbReference>
<evidence type="ECO:0000313" key="2">
    <source>
        <dbReference type="Proteomes" id="UP001059597"/>
    </source>
</evidence>
<keyword evidence="2" id="KW-1185">Reference proteome</keyword>
<name>A0ABN6QMM3_STRNI</name>
<organism evidence="1 2">
    <name type="scientific">Streptomyces nigrescens</name>
    <dbReference type="NCBI Taxonomy" id="1920"/>
    <lineage>
        <taxon>Bacteria</taxon>
        <taxon>Bacillati</taxon>
        <taxon>Actinomycetota</taxon>
        <taxon>Actinomycetes</taxon>
        <taxon>Kitasatosporales</taxon>
        <taxon>Streptomycetaceae</taxon>
        <taxon>Streptomyces</taxon>
    </lineage>
</organism>
<sequence length="730" mass="79705">MSIGEQNVESPPTTLAELDVWLDEPRRQGGVVVLRGATGSNAGPVLEALRRRVSDAVFVDCLHLTAEEVAVRVLIGLGVAPEDAHKRRPSLWDVQGLISRDAVVLLANAQWAGPTTTSTEPERVLRRVAERLGEDDRRCLRIVVEGDSERLRIPPRRHVPEVLVEGGARTDDSAIQQDAPPVGRERAVQILAATETPKVGLSAWVALCNALGFPTSEGDLHSLVAQYPEHLSVEADTEGDEGNAERVVFTSQATRWTVRAAASLSASDHQRLFHLLTSHDRPSVLARYAAHAVPLHAALGGVIEELLGDGEMLAGVERYGLLQGIAAAWPNGVPQGTLATDIHYLETQRVDPVSHGEWISWLHWAAINRRQHDVAEGLVRTNAAMPWRTLWSRQRPYGVFGPVEKEVGRVDQVRVQRRSGAPVAVMRRVVAYDDMGGPLNEQYVERSFALDDGSEVDAAAVVRIPYNQEPPELPEFQEDAALPPPRTPGTYRAIKPAGPGRWVVGGQGGLYALDVATTTDPATGRWCGGPLLGSLTKSATWRCPEEALVDGAPSRPWLEKMFGSESCRTLPEAELPGGLQSSSAREFLSVIGMPYLTGQIPFFSTPALDEEGLQEFEWPEDAPEPEAEGPFYRIGSWMGGAVVLDGLSGAVLQDTESGYSSVLLASSLPQFFTLLRLYCEYRTSWLPTVAEALDARWSLREWAEEIDPATETGDHWDEVFEGDLDDLGSY</sequence>
<evidence type="ECO:0000313" key="1">
    <source>
        <dbReference type="EMBL" id="BDM67438.1"/>
    </source>
</evidence>
<gene>
    <name evidence="1" type="ORF">HEK616_09250</name>
</gene>
<dbReference type="Proteomes" id="UP001059597">
    <property type="component" value="Chromosome"/>
</dbReference>
<reference evidence="1" key="1">
    <citation type="submission" date="2022-06" db="EMBL/GenBank/DDBJ databases">
        <title>Complete genome sequence of Streptomyces nigrescens HEK616.</title>
        <authorList>
            <person name="Asamizu S."/>
            <person name="Onaka H."/>
        </authorList>
    </citation>
    <scope>NUCLEOTIDE SEQUENCE</scope>
    <source>
        <strain evidence="1">HEK616</strain>
    </source>
</reference>
<evidence type="ECO:0008006" key="3">
    <source>
        <dbReference type="Google" id="ProtNLM"/>
    </source>
</evidence>
<protein>
    <recommendedName>
        <fullName evidence="3">SUKH-4 immunity protein of toxin-antitoxin system</fullName>
    </recommendedName>
</protein>